<keyword evidence="1" id="KW-1133">Transmembrane helix</keyword>
<keyword evidence="1" id="KW-0812">Transmembrane</keyword>
<reference evidence="4" key="1">
    <citation type="journal article" date="2016" name="Nat. Biotechnol.">
        <title>Sequencing wild and cultivated cassava and related species reveals extensive interspecific hybridization and genetic diversity.</title>
        <authorList>
            <person name="Bredeson J.V."/>
            <person name="Lyons J.B."/>
            <person name="Prochnik S.E."/>
            <person name="Wu G.A."/>
            <person name="Ha C.M."/>
            <person name="Edsinger-Gonzales E."/>
            <person name="Grimwood J."/>
            <person name="Schmutz J."/>
            <person name="Rabbi I.Y."/>
            <person name="Egesi C."/>
            <person name="Nauluvula P."/>
            <person name="Lebot V."/>
            <person name="Ndunguru J."/>
            <person name="Mkamilo G."/>
            <person name="Bart R.S."/>
            <person name="Setter T.L."/>
            <person name="Gleadow R.M."/>
            <person name="Kulakow P."/>
            <person name="Ferguson M.E."/>
            <person name="Rounsley S."/>
            <person name="Rokhsar D.S."/>
        </authorList>
    </citation>
    <scope>NUCLEOTIDE SEQUENCE [LARGE SCALE GENOMIC DNA]</scope>
    <source>
        <strain evidence="4">cv. AM560-2</strain>
    </source>
</reference>
<dbReference type="InterPro" id="IPR036770">
    <property type="entry name" value="Ankyrin_rpt-contain_sf"/>
</dbReference>
<dbReference type="AlphaFoldDB" id="A0A2C9UG61"/>
<feature type="domain" description="PGG" evidence="2">
    <location>
        <begin position="479"/>
        <end position="591"/>
    </location>
</feature>
<proteinExistence type="predicted"/>
<dbReference type="SUPFAM" id="SSF48403">
    <property type="entry name" value="Ankyrin repeat"/>
    <property type="match status" value="1"/>
</dbReference>
<dbReference type="EMBL" id="CM004401">
    <property type="protein sequence ID" value="OAY29089.1"/>
    <property type="molecule type" value="Genomic_DNA"/>
</dbReference>
<dbReference type="Gramene" id="Manes.15G116900.1.v8.1">
    <property type="protein sequence ID" value="Manes.15G116900.1.v8.1.CDS"/>
    <property type="gene ID" value="Manes.15G116900.v8.1"/>
</dbReference>
<accession>A0A2C9UG61</accession>
<feature type="transmembrane region" description="Helical" evidence="1">
    <location>
        <begin position="485"/>
        <end position="505"/>
    </location>
</feature>
<dbReference type="Pfam" id="PF13962">
    <property type="entry name" value="PGG"/>
    <property type="match status" value="1"/>
</dbReference>
<dbReference type="Pfam" id="PF12796">
    <property type="entry name" value="Ank_2"/>
    <property type="match status" value="2"/>
</dbReference>
<feature type="transmembrane region" description="Helical" evidence="1">
    <location>
        <begin position="571"/>
        <end position="593"/>
    </location>
</feature>
<keyword evidence="4" id="KW-1185">Reference proteome</keyword>
<dbReference type="InterPro" id="IPR026961">
    <property type="entry name" value="PGG_dom"/>
</dbReference>
<dbReference type="Gene3D" id="1.25.40.20">
    <property type="entry name" value="Ankyrin repeat-containing domain"/>
    <property type="match status" value="2"/>
</dbReference>
<dbReference type="STRING" id="3983.A0A2C9UG61"/>
<feature type="transmembrane region" description="Helical" evidence="1">
    <location>
        <begin position="525"/>
        <end position="550"/>
    </location>
</feature>
<dbReference type="Proteomes" id="UP000091857">
    <property type="component" value="Chromosome 15"/>
</dbReference>
<comment type="caution">
    <text evidence="3">The sequence shown here is derived from an EMBL/GenBank/DDBJ whole genome shotgun (WGS) entry which is preliminary data.</text>
</comment>
<evidence type="ECO:0000313" key="3">
    <source>
        <dbReference type="EMBL" id="OAY29089.1"/>
    </source>
</evidence>
<organism evidence="3 4">
    <name type="scientific">Manihot esculenta</name>
    <name type="common">Cassava</name>
    <name type="synonym">Jatropha manihot</name>
    <dbReference type="NCBI Taxonomy" id="3983"/>
    <lineage>
        <taxon>Eukaryota</taxon>
        <taxon>Viridiplantae</taxon>
        <taxon>Streptophyta</taxon>
        <taxon>Embryophyta</taxon>
        <taxon>Tracheophyta</taxon>
        <taxon>Spermatophyta</taxon>
        <taxon>Magnoliopsida</taxon>
        <taxon>eudicotyledons</taxon>
        <taxon>Gunneridae</taxon>
        <taxon>Pentapetalae</taxon>
        <taxon>rosids</taxon>
        <taxon>fabids</taxon>
        <taxon>Malpighiales</taxon>
        <taxon>Euphorbiaceae</taxon>
        <taxon>Crotonoideae</taxon>
        <taxon>Manihoteae</taxon>
        <taxon>Manihot</taxon>
    </lineage>
</organism>
<dbReference type="GO" id="GO:0016020">
    <property type="term" value="C:membrane"/>
    <property type="evidence" value="ECO:0000318"/>
    <property type="project" value="GO_Central"/>
</dbReference>
<gene>
    <name evidence="3" type="ORF">MANES_15G116900v8</name>
</gene>
<feature type="transmembrane region" description="Helical" evidence="1">
    <location>
        <begin position="605"/>
        <end position="626"/>
    </location>
</feature>
<evidence type="ECO:0000313" key="4">
    <source>
        <dbReference type="Proteomes" id="UP000091857"/>
    </source>
</evidence>
<name>A0A2C9UG61_MANES</name>
<dbReference type="InterPro" id="IPR002110">
    <property type="entry name" value="Ankyrin_rpt"/>
</dbReference>
<keyword evidence="1" id="KW-0472">Membrane</keyword>
<protein>
    <recommendedName>
        <fullName evidence="2">PGG domain-containing protein</fullName>
    </recommendedName>
</protein>
<dbReference type="PANTHER" id="PTHR24177">
    <property type="entry name" value="CASKIN"/>
    <property type="match status" value="1"/>
</dbReference>
<dbReference type="SMART" id="SM00248">
    <property type="entry name" value="ANK"/>
    <property type="match status" value="7"/>
</dbReference>
<dbReference type="PANTHER" id="PTHR24177:SF314">
    <property type="entry name" value="PROTEIN ACCELERATED CELL DEATH 6-LIKE ISOFORM X1"/>
    <property type="match status" value="1"/>
</dbReference>
<dbReference type="OrthoDB" id="843847at2759"/>
<sequence length="668" mass="74764">MMNITECLFISDVYIFGIEIATCNFNCYLQLTMSSSIEDADTKQRLHGELYSALMEGNKAKVLELCPKVSDHALHRITVNEDTVLHMATYAKEADLVLKLLDELPEYHLDKITRQNGVGSTILHEAATNNDAVPVVDKLLKKSPGLLGMRNSNGETALFRAARYGNDAMFKFLASKIAQYDQISQQFYLQRTDKTSVLHIAIISQHFELAWYIANEYKQLIGEKDSDGMTALQLLACEPSAFKIDSEDGFINLVKRCFSPALRMKIRCEKEKYKLAVELANLLVKRDTSWEDTHSAVGRSKPKIHKYSASPDALSMVKEGAAEGSSLSAKGKKDDIGETPLILATKSGCVEIAKEILRVYPQAIEHIDDEGRNALHVAIKYRQLEIFEHVRKMEVPMKRLVRKIDNNGNTVLHTVALKRNDFVAEKVEGPALLLQDELLWFERVQEITPSHFMHHQNNMKLAADEFFNTVNSELRSAGKEWLKSTAEGCSVVAVLIATVAFAAAYTVPGGNQSTGLPVLVNRPLFIVFTVTDVLSLNFALTAVVTFLSILSSPFRFRDFRRSLPNKLMLGFTFLFLSVTMMMMSFGATIFLMIHSKESWTKITLYALSFIPVGVFALSYLPLYSSLSKTYEYLLGKARKVAPLSTCMLPDQKKNPHSMAKSHASVALV</sequence>
<evidence type="ECO:0000259" key="2">
    <source>
        <dbReference type="Pfam" id="PF13962"/>
    </source>
</evidence>
<evidence type="ECO:0000256" key="1">
    <source>
        <dbReference type="SAM" id="Phobius"/>
    </source>
</evidence>